<feature type="non-terminal residue" evidence="16">
    <location>
        <position position="286"/>
    </location>
</feature>
<evidence type="ECO:0000256" key="11">
    <source>
        <dbReference type="PIRSR" id="PIRSR000114-3"/>
    </source>
</evidence>
<dbReference type="HAMAP" id="MF_00394">
    <property type="entry name" value="NAD_Glyc3P_dehydrog"/>
    <property type="match status" value="1"/>
</dbReference>
<dbReference type="PIRSF" id="PIRSF000114">
    <property type="entry name" value="Glycerol-3-P_dh"/>
    <property type="match status" value="1"/>
</dbReference>
<dbReference type="InterPro" id="IPR008927">
    <property type="entry name" value="6-PGluconate_DH-like_C_sf"/>
</dbReference>
<dbReference type="InterPro" id="IPR011128">
    <property type="entry name" value="G3P_DH_NAD-dep_N"/>
</dbReference>
<dbReference type="NCBIfam" id="NF000940">
    <property type="entry name" value="PRK00094.1-2"/>
    <property type="match status" value="1"/>
</dbReference>
<dbReference type="Proteomes" id="UP000885690">
    <property type="component" value="Unassembled WGS sequence"/>
</dbReference>
<dbReference type="Gene3D" id="3.40.50.720">
    <property type="entry name" value="NAD(P)-binding Rossmann-like Domain"/>
    <property type="match status" value="1"/>
</dbReference>
<keyword evidence="4 12" id="KW-0560">Oxidoreductase</keyword>
<feature type="domain" description="Glycerol-3-phosphate dehydrogenase NAD-dependent C-terminal" evidence="15">
    <location>
        <begin position="179"/>
        <end position="285"/>
    </location>
</feature>
<dbReference type="GO" id="GO:0047952">
    <property type="term" value="F:glycerol-3-phosphate dehydrogenase [NAD(P)+] activity"/>
    <property type="evidence" value="ECO:0007669"/>
    <property type="project" value="UniProtKB-EC"/>
</dbReference>
<dbReference type="EC" id="1.1.1.94" evidence="13"/>
<keyword evidence="6" id="KW-0443">Lipid metabolism</keyword>
<reference evidence="16" key="1">
    <citation type="journal article" date="2020" name="mSystems">
        <title>Genome- and Community-Level Interaction Insights into Carbon Utilization and Element Cycling Functions of Hydrothermarchaeota in Hydrothermal Sediment.</title>
        <authorList>
            <person name="Zhou Z."/>
            <person name="Liu Y."/>
            <person name="Xu W."/>
            <person name="Pan J."/>
            <person name="Luo Z.H."/>
            <person name="Li M."/>
        </authorList>
    </citation>
    <scope>NUCLEOTIDE SEQUENCE [LARGE SCALE GENOMIC DNA]</scope>
    <source>
        <strain evidence="16">HyVt-115</strain>
    </source>
</reference>
<evidence type="ECO:0000256" key="6">
    <source>
        <dbReference type="ARBA" id="ARBA00023098"/>
    </source>
</evidence>
<dbReference type="GO" id="GO:0005975">
    <property type="term" value="P:carbohydrate metabolic process"/>
    <property type="evidence" value="ECO:0007669"/>
    <property type="project" value="InterPro"/>
</dbReference>
<dbReference type="Pfam" id="PF01210">
    <property type="entry name" value="NAD_Gly3P_dh_N"/>
    <property type="match status" value="1"/>
</dbReference>
<feature type="binding site" evidence="11">
    <location>
        <position position="139"/>
    </location>
    <ligand>
        <name>NAD(+)</name>
        <dbReference type="ChEBI" id="CHEBI:57540"/>
    </ligand>
</feature>
<dbReference type="PROSITE" id="PS00957">
    <property type="entry name" value="NAD_G3PDH"/>
    <property type="match status" value="1"/>
</dbReference>
<evidence type="ECO:0000256" key="9">
    <source>
        <dbReference type="PIRSR" id="PIRSR000114-1"/>
    </source>
</evidence>
<dbReference type="UniPathway" id="UPA00940"/>
<dbReference type="InterPro" id="IPR013328">
    <property type="entry name" value="6PGD_dom2"/>
</dbReference>
<keyword evidence="3" id="KW-0521">NADP</keyword>
<dbReference type="FunFam" id="3.40.50.720:FF:000019">
    <property type="entry name" value="Glycerol-3-phosphate dehydrogenase [NAD(P)+]"/>
    <property type="match status" value="1"/>
</dbReference>
<accession>A0A7C0Y6M6</accession>
<evidence type="ECO:0000256" key="1">
    <source>
        <dbReference type="ARBA" id="ARBA00011009"/>
    </source>
</evidence>
<evidence type="ECO:0000256" key="10">
    <source>
        <dbReference type="PIRSR" id="PIRSR000114-2"/>
    </source>
</evidence>
<evidence type="ECO:0000256" key="8">
    <source>
        <dbReference type="ARBA" id="ARBA00023264"/>
    </source>
</evidence>
<dbReference type="InterPro" id="IPR036291">
    <property type="entry name" value="NAD(P)-bd_dom_sf"/>
</dbReference>
<evidence type="ECO:0000256" key="4">
    <source>
        <dbReference type="ARBA" id="ARBA00023002"/>
    </source>
</evidence>
<dbReference type="GO" id="GO:0046168">
    <property type="term" value="P:glycerol-3-phosphate catabolic process"/>
    <property type="evidence" value="ECO:0007669"/>
    <property type="project" value="InterPro"/>
</dbReference>
<comment type="catalytic activity">
    <reaction evidence="13">
        <text>sn-glycerol 3-phosphate + NADP(+) = dihydroxyacetone phosphate + NADPH + H(+)</text>
        <dbReference type="Rhea" id="RHEA:11096"/>
        <dbReference type="ChEBI" id="CHEBI:15378"/>
        <dbReference type="ChEBI" id="CHEBI:57597"/>
        <dbReference type="ChEBI" id="CHEBI:57642"/>
        <dbReference type="ChEBI" id="CHEBI:57783"/>
        <dbReference type="ChEBI" id="CHEBI:58349"/>
        <dbReference type="EC" id="1.1.1.94"/>
    </reaction>
</comment>
<feature type="active site" description="Proton acceptor" evidence="9">
    <location>
        <position position="190"/>
    </location>
</feature>
<dbReference type="Gene3D" id="1.10.1040.10">
    <property type="entry name" value="N-(1-d-carboxylethyl)-l-norvaline Dehydrogenase, domain 2"/>
    <property type="match status" value="1"/>
</dbReference>
<name>A0A7C0Y6M6_9BACT</name>
<feature type="binding site" evidence="11">
    <location>
        <position position="31"/>
    </location>
    <ligand>
        <name>NAD(+)</name>
        <dbReference type="ChEBI" id="CHEBI:57540"/>
    </ligand>
</feature>
<dbReference type="PANTHER" id="PTHR11728">
    <property type="entry name" value="GLYCEROL-3-PHOSPHATE DEHYDROGENASE"/>
    <property type="match status" value="1"/>
</dbReference>
<dbReference type="SUPFAM" id="SSF48179">
    <property type="entry name" value="6-phosphogluconate dehydrogenase C-terminal domain-like"/>
    <property type="match status" value="1"/>
</dbReference>
<dbReference type="AlphaFoldDB" id="A0A7C0Y6M6"/>
<dbReference type="NCBIfam" id="NF000942">
    <property type="entry name" value="PRK00094.1-4"/>
    <property type="match status" value="1"/>
</dbReference>
<evidence type="ECO:0000256" key="5">
    <source>
        <dbReference type="ARBA" id="ARBA00023027"/>
    </source>
</evidence>
<protein>
    <recommendedName>
        <fullName evidence="13">Glycerol-3-phosphate dehydrogenase</fullName>
        <ecNumber evidence="13">1.1.1.94</ecNumber>
    </recommendedName>
</protein>
<keyword evidence="7" id="KW-0594">Phospholipid biosynthesis</keyword>
<evidence type="ECO:0000256" key="13">
    <source>
        <dbReference type="RuleBase" id="RU000439"/>
    </source>
</evidence>
<evidence type="ECO:0000256" key="2">
    <source>
        <dbReference type="ARBA" id="ARBA00022516"/>
    </source>
</evidence>
<sequence>MRIGVVGGGSWGTALAQLLAGKGFSVKLWVFESHLVDEINTKRENILYLPGVPLSSRIEATNRLEEVSEGVDILINVVPTQHVRSVWASVADHMPKVPLVSASKGIEVSTLKTADRIFEDLMGEEVRQRWACLSGPSFAKEVAQGLPTAVTIAAWDDRLAQDVAQVFMTSRFRVYTHDDVVGVELGGALKNVIAIAAGICEGMGLGHNARAALITRGLAEMSRLGVVMGARPLTFLGLSGMGDLVLTCTGDLSRNKTVGFRIGKGEKPQNIMKGMSMVAEGVPTAA</sequence>
<dbReference type="GO" id="GO:0005829">
    <property type="term" value="C:cytosol"/>
    <property type="evidence" value="ECO:0007669"/>
    <property type="project" value="TreeGrafter"/>
</dbReference>
<evidence type="ECO:0000259" key="15">
    <source>
        <dbReference type="Pfam" id="PF07479"/>
    </source>
</evidence>
<dbReference type="PRINTS" id="PR00077">
    <property type="entry name" value="GPDHDRGNASE"/>
</dbReference>
<dbReference type="SUPFAM" id="SSF51735">
    <property type="entry name" value="NAD(P)-binding Rossmann-fold domains"/>
    <property type="match status" value="1"/>
</dbReference>
<dbReference type="InterPro" id="IPR006109">
    <property type="entry name" value="G3P_DH_NAD-dep_C"/>
</dbReference>
<feature type="domain" description="Glycerol-3-phosphate dehydrogenase NAD-dependent N-terminal" evidence="14">
    <location>
        <begin position="3"/>
        <end position="158"/>
    </location>
</feature>
<keyword evidence="2" id="KW-0444">Lipid biosynthesis</keyword>
<feature type="binding site" evidence="11">
    <location>
        <position position="254"/>
    </location>
    <ligand>
        <name>NAD(+)</name>
        <dbReference type="ChEBI" id="CHEBI:57540"/>
    </ligand>
</feature>
<keyword evidence="5 11" id="KW-0520">NAD</keyword>
<feature type="binding site" evidence="10">
    <location>
        <begin position="254"/>
        <end position="255"/>
    </location>
    <ligand>
        <name>substrate</name>
    </ligand>
</feature>
<keyword evidence="8" id="KW-1208">Phospholipid metabolism</keyword>
<dbReference type="GO" id="GO:0051287">
    <property type="term" value="F:NAD binding"/>
    <property type="evidence" value="ECO:0007669"/>
    <property type="project" value="InterPro"/>
</dbReference>
<organism evidence="16">
    <name type="scientific">Thermosulfidibacter takaii</name>
    <dbReference type="NCBI Taxonomy" id="412593"/>
    <lineage>
        <taxon>Bacteria</taxon>
        <taxon>Pseudomonadati</taxon>
        <taxon>Thermosulfidibacterota</taxon>
        <taxon>Thermosulfidibacteria</taxon>
        <taxon>Thermosulfidibacterales</taxon>
        <taxon>Thermosulfidibacteraceae</taxon>
    </lineage>
</organism>
<evidence type="ECO:0000256" key="7">
    <source>
        <dbReference type="ARBA" id="ARBA00023209"/>
    </source>
</evidence>
<dbReference type="GO" id="GO:0006650">
    <property type="term" value="P:glycerophospholipid metabolic process"/>
    <property type="evidence" value="ECO:0007669"/>
    <property type="project" value="UniProtKB-UniPathway"/>
</dbReference>
<dbReference type="InterPro" id="IPR006168">
    <property type="entry name" value="G3P_DH_NAD-dep"/>
</dbReference>
<feature type="binding site" evidence="10">
    <location>
        <position position="104"/>
    </location>
    <ligand>
        <name>substrate</name>
    </ligand>
</feature>
<dbReference type="Pfam" id="PF07479">
    <property type="entry name" value="NAD_Gly3P_dh_C"/>
    <property type="match status" value="1"/>
</dbReference>
<feature type="binding site" evidence="11">
    <location>
        <begin position="7"/>
        <end position="12"/>
    </location>
    <ligand>
        <name>NAD(+)</name>
        <dbReference type="ChEBI" id="CHEBI:57540"/>
    </ligand>
</feature>
<dbReference type="EMBL" id="DQWS01000132">
    <property type="protein sequence ID" value="HDD53114.1"/>
    <property type="molecule type" value="Genomic_DNA"/>
</dbReference>
<dbReference type="PANTHER" id="PTHR11728:SF1">
    <property type="entry name" value="GLYCEROL-3-PHOSPHATE DEHYDROGENASE [NAD(+)] 2, CHLOROPLASTIC"/>
    <property type="match status" value="1"/>
</dbReference>
<dbReference type="GO" id="GO:0008654">
    <property type="term" value="P:phospholipid biosynthetic process"/>
    <property type="evidence" value="ECO:0007669"/>
    <property type="project" value="UniProtKB-KW"/>
</dbReference>
<proteinExistence type="inferred from homology"/>
<gene>
    <name evidence="16" type="ORF">ENF32_03485</name>
</gene>
<evidence type="ECO:0000313" key="16">
    <source>
        <dbReference type="EMBL" id="HDD53114.1"/>
    </source>
</evidence>
<evidence type="ECO:0000259" key="14">
    <source>
        <dbReference type="Pfam" id="PF01210"/>
    </source>
</evidence>
<evidence type="ECO:0000256" key="3">
    <source>
        <dbReference type="ARBA" id="ARBA00022857"/>
    </source>
</evidence>
<evidence type="ECO:0000256" key="12">
    <source>
        <dbReference type="RuleBase" id="RU000437"/>
    </source>
</evidence>
<comment type="caution">
    <text evidence="16">The sequence shown here is derived from an EMBL/GenBank/DDBJ whole genome shotgun (WGS) entry which is preliminary data.</text>
</comment>
<comment type="similarity">
    <text evidence="1 12">Belongs to the NAD-dependent glycerol-3-phosphate dehydrogenase family.</text>
</comment>